<protein>
    <submittedName>
        <fullName evidence="2">Sulfatase N-terminal domain-containing protein</fullName>
    </submittedName>
</protein>
<dbReference type="Proteomes" id="UP000887577">
    <property type="component" value="Unplaced"/>
</dbReference>
<dbReference type="PANTHER" id="PTHR10974:SF6">
    <property type="entry name" value="PROTEIN CBG19234"/>
    <property type="match status" value="1"/>
</dbReference>
<dbReference type="WBParaSite" id="PSU_v2.g5123.t1">
    <property type="protein sequence ID" value="PSU_v2.g5123.t1"/>
    <property type="gene ID" value="PSU_v2.g5123"/>
</dbReference>
<reference evidence="2" key="1">
    <citation type="submission" date="2022-11" db="UniProtKB">
        <authorList>
            <consortium name="WormBaseParasite"/>
        </authorList>
    </citation>
    <scope>IDENTIFICATION</scope>
</reference>
<dbReference type="GO" id="GO:0005615">
    <property type="term" value="C:extracellular space"/>
    <property type="evidence" value="ECO:0007669"/>
    <property type="project" value="TreeGrafter"/>
</dbReference>
<name>A0A914YZS3_9BILA</name>
<dbReference type="InterPro" id="IPR017850">
    <property type="entry name" value="Alkaline_phosphatase_core_sf"/>
</dbReference>
<evidence type="ECO:0000313" key="1">
    <source>
        <dbReference type="Proteomes" id="UP000887577"/>
    </source>
</evidence>
<dbReference type="Pfam" id="PF02995">
    <property type="entry name" value="DUF229"/>
    <property type="match status" value="1"/>
</dbReference>
<sequence>MPFTLKFMREKDFQILYGYTKIGDNSAINLLGVLAGMVYGKEEDRGFKDLVDSDSFFDFKKYDKDFGQLPETIIARAKKAGCVTMWNDEIANSGYGLYHYYEFKGFHEPIADYYFRPFYEYQYQKLAANSACNHGKNIIPKWIGLWEEFSTKYSNHCHFSFNFFTGLTHASSNNLELYDIPVSDALARMESTGVLDNTFLLIMGDHGQRIVKYF</sequence>
<dbReference type="SUPFAM" id="SSF53649">
    <property type="entry name" value="Alkaline phosphatase-like"/>
    <property type="match status" value="1"/>
</dbReference>
<dbReference type="Gene3D" id="3.40.720.10">
    <property type="entry name" value="Alkaline Phosphatase, subunit A"/>
    <property type="match status" value="1"/>
</dbReference>
<dbReference type="AlphaFoldDB" id="A0A914YZS3"/>
<keyword evidence="1" id="KW-1185">Reference proteome</keyword>
<dbReference type="InterPro" id="IPR004245">
    <property type="entry name" value="DUF229"/>
</dbReference>
<dbReference type="PANTHER" id="PTHR10974">
    <property type="entry name" value="FI08016P-RELATED"/>
    <property type="match status" value="1"/>
</dbReference>
<evidence type="ECO:0000313" key="2">
    <source>
        <dbReference type="WBParaSite" id="PSU_v2.g5123.t1"/>
    </source>
</evidence>
<accession>A0A914YZS3</accession>
<organism evidence="1 2">
    <name type="scientific">Panagrolaimus superbus</name>
    <dbReference type="NCBI Taxonomy" id="310955"/>
    <lineage>
        <taxon>Eukaryota</taxon>
        <taxon>Metazoa</taxon>
        <taxon>Ecdysozoa</taxon>
        <taxon>Nematoda</taxon>
        <taxon>Chromadorea</taxon>
        <taxon>Rhabditida</taxon>
        <taxon>Tylenchina</taxon>
        <taxon>Panagrolaimomorpha</taxon>
        <taxon>Panagrolaimoidea</taxon>
        <taxon>Panagrolaimidae</taxon>
        <taxon>Panagrolaimus</taxon>
    </lineage>
</organism>
<proteinExistence type="predicted"/>